<dbReference type="PANTHER" id="PTHR22911">
    <property type="entry name" value="ACYL-MALONYL CONDENSING ENZYME-RELATED"/>
    <property type="match status" value="1"/>
</dbReference>
<proteinExistence type="predicted"/>
<comment type="caution">
    <text evidence="3">The sequence shown here is derived from an EMBL/GenBank/DDBJ whole genome shotgun (WGS) entry which is preliminary data.</text>
</comment>
<dbReference type="RefSeq" id="WP_211317032.1">
    <property type="nucleotide sequence ID" value="NZ_QNRT01000005.1"/>
</dbReference>
<protein>
    <recommendedName>
        <fullName evidence="2">EamA domain-containing protein</fullName>
    </recommendedName>
</protein>
<keyword evidence="1" id="KW-0812">Transmembrane</keyword>
<evidence type="ECO:0000313" key="4">
    <source>
        <dbReference type="Proteomes" id="UP000253083"/>
    </source>
</evidence>
<feature type="transmembrane region" description="Helical" evidence="1">
    <location>
        <begin position="7"/>
        <end position="24"/>
    </location>
</feature>
<feature type="domain" description="EamA" evidence="2">
    <location>
        <begin position="7"/>
        <end position="141"/>
    </location>
</feature>
<dbReference type="EMBL" id="QNRT01000005">
    <property type="protein sequence ID" value="RBP48863.1"/>
    <property type="molecule type" value="Genomic_DNA"/>
</dbReference>
<dbReference type="AlphaFoldDB" id="A0A395JGB9"/>
<feature type="transmembrane region" description="Helical" evidence="1">
    <location>
        <begin position="185"/>
        <end position="203"/>
    </location>
</feature>
<sequence length="296" mass="32917">MSQKQAMYYGLAAVLCWSTVATAFKLSLVHLSPTQLILLASVTSWLFVTVMLAIQGKFTDLFQQTRQTYIASFLYGLLNPTLYYLLLFTAYDLLPAQEAQAINYSWAIVMSFLAVPLLGQKLTRSDILAAVICYLGVLVIATRGNVLGLEFANLQGVLFAVISTVVWSLYWILNRRDNRDALLGLCLNFTFAVPLIAVYAWWSGELQGLDSTIHWQAWVGGVYVGLFEMGIAFVLWLQAMKRATNTSRIANLIFVSPFLSLVLIATFLHEPILPSTVVGLVLILGGLVLQQRYSTK</sequence>
<dbReference type="InterPro" id="IPR037185">
    <property type="entry name" value="EmrE-like"/>
</dbReference>
<feature type="transmembrane region" description="Helical" evidence="1">
    <location>
        <begin position="152"/>
        <end position="173"/>
    </location>
</feature>
<feature type="transmembrane region" description="Helical" evidence="1">
    <location>
        <begin position="215"/>
        <end position="237"/>
    </location>
</feature>
<feature type="transmembrane region" description="Helical" evidence="1">
    <location>
        <begin position="101"/>
        <end position="119"/>
    </location>
</feature>
<keyword evidence="1" id="KW-1133">Transmembrane helix</keyword>
<dbReference type="GO" id="GO:0016020">
    <property type="term" value="C:membrane"/>
    <property type="evidence" value="ECO:0007669"/>
    <property type="project" value="InterPro"/>
</dbReference>
<dbReference type="SUPFAM" id="SSF103481">
    <property type="entry name" value="Multidrug resistance efflux transporter EmrE"/>
    <property type="match status" value="2"/>
</dbReference>
<keyword evidence="4" id="KW-1185">Reference proteome</keyword>
<dbReference type="InParanoid" id="A0A395JGB9"/>
<dbReference type="Pfam" id="PF00892">
    <property type="entry name" value="EamA"/>
    <property type="match status" value="2"/>
</dbReference>
<feature type="transmembrane region" description="Helical" evidence="1">
    <location>
        <begin position="126"/>
        <end position="146"/>
    </location>
</feature>
<feature type="transmembrane region" description="Helical" evidence="1">
    <location>
        <begin position="249"/>
        <end position="266"/>
    </location>
</feature>
<dbReference type="InterPro" id="IPR000620">
    <property type="entry name" value="EamA_dom"/>
</dbReference>
<feature type="transmembrane region" description="Helical" evidence="1">
    <location>
        <begin position="272"/>
        <end position="289"/>
    </location>
</feature>
<feature type="transmembrane region" description="Helical" evidence="1">
    <location>
        <begin position="68"/>
        <end position="89"/>
    </location>
</feature>
<evidence type="ECO:0000256" key="1">
    <source>
        <dbReference type="SAM" id="Phobius"/>
    </source>
</evidence>
<feature type="transmembrane region" description="Helical" evidence="1">
    <location>
        <begin position="36"/>
        <end position="56"/>
    </location>
</feature>
<accession>A0A395JGB9</accession>
<keyword evidence="1" id="KW-0472">Membrane</keyword>
<feature type="domain" description="EamA" evidence="2">
    <location>
        <begin position="155"/>
        <end position="289"/>
    </location>
</feature>
<reference evidence="3 4" key="1">
    <citation type="submission" date="2018-06" db="EMBL/GenBank/DDBJ databases">
        <title>Genomic Encyclopedia of Type Strains, Phase IV (KMG-IV): sequencing the most valuable type-strain genomes for metagenomic binning, comparative biology and taxonomic classification.</title>
        <authorList>
            <person name="Goeker M."/>
        </authorList>
    </citation>
    <scope>NUCLEOTIDE SEQUENCE [LARGE SCALE GENOMIC DNA]</scope>
    <source>
        <strain evidence="3 4">DSM 24032</strain>
    </source>
</reference>
<evidence type="ECO:0000313" key="3">
    <source>
        <dbReference type="EMBL" id="RBP48863.1"/>
    </source>
</evidence>
<gene>
    <name evidence="3" type="ORF">DFR28_105202</name>
</gene>
<dbReference type="Proteomes" id="UP000253083">
    <property type="component" value="Unassembled WGS sequence"/>
</dbReference>
<evidence type="ECO:0000259" key="2">
    <source>
        <dbReference type="Pfam" id="PF00892"/>
    </source>
</evidence>
<dbReference type="PANTHER" id="PTHR22911:SF137">
    <property type="entry name" value="SOLUTE CARRIER FAMILY 35 MEMBER G2-RELATED"/>
    <property type="match status" value="1"/>
</dbReference>
<name>A0A395JGB9_9GAMM</name>
<organism evidence="3 4">
    <name type="scientific">Arenicella xantha</name>
    <dbReference type="NCBI Taxonomy" id="644221"/>
    <lineage>
        <taxon>Bacteria</taxon>
        <taxon>Pseudomonadati</taxon>
        <taxon>Pseudomonadota</taxon>
        <taxon>Gammaproteobacteria</taxon>
        <taxon>Arenicellales</taxon>
        <taxon>Arenicellaceae</taxon>
        <taxon>Arenicella</taxon>
    </lineage>
</organism>